<accession>A0A5C8PK93</accession>
<dbReference type="NCBIfam" id="TIGR02601">
    <property type="entry name" value="autotrns_rpt"/>
    <property type="match status" value="6"/>
</dbReference>
<dbReference type="Pfam" id="PF12951">
    <property type="entry name" value="PATR"/>
    <property type="match status" value="6"/>
</dbReference>
<feature type="chain" id="PRO_5023147628" evidence="2">
    <location>
        <begin position="42"/>
        <end position="1297"/>
    </location>
</feature>
<dbReference type="InterPro" id="IPR006315">
    <property type="entry name" value="OM_autotransptr_brl_dom"/>
</dbReference>
<dbReference type="NCBIfam" id="TIGR01414">
    <property type="entry name" value="autotrans_barl"/>
    <property type="match status" value="1"/>
</dbReference>
<sequence>MCAWLGRGLVSASITGKGRLLSGVSCAALAVACWLPPPAWAADFPAGTDQQLRDAIAAANASPDPASTITLTGSFATGTTVLPTPMKPITIDTQGFTISGTLPGVGALIFAGAGGPVTIVGTVTGASNAGIGAGQAGLSVNFDSSVINNGTIRGGDGTDAGPGAVLSSRGNLVNYGTISGGTATVGTTRGPGVLVTSSGTLTNYGLIQGANSQGAISSSGVDIGGLGGSGSTLINHGTIRGGSDLNGVMTGNAGVVVRINTLPIINTGTIEGGTGAAGLTNAANVINLTLTNSGTIAGGAGGAGIATTALVINATLTNSGTIRAGSGGTDAIVLSTARTSTLELQAGSIIIGNVIASAVEINDTLRLGGTGTDTFDVSAVGPQYQNFDRFEKTGTGTWILTGNGTVATPWQIQAGTLQIGDGGTTGSIIGDVANDGTLAFNRSDTLVHAGVISGGGSVSQVGTGTTALTATNTYTGGTVVSAGRLQLGDGGTTGSIVGDVVNNGIFAFNRSDAVTFANVISGSGAVEHNGTGTLTLTALNTYGGGTVLNAGTLAVAADANLGAASGGLTFNGGTLQTTAAFATARSVTLDSAGGTVRTDADLAVSGVIGGAGGLTKTGTGTLVLIGNNTYAGPTTITSGVLQLGNGGTSGALAGDVVNNATLSINHSDTLVLTGTISGTGAVQQNGTGTTVLTAANTYGGGTTINAGTLQLGNGGATGSVAGTIANHGTLAFNRSDAATFDNVIAGSGGVRQIGSGTTILTGTSTYTGGTAVESGRLAVNGSIAGSVVSVTGGTLAGTGSVGGIVASGGTVAPGNSIGTLNVAGNIGFAPGSTYEVEINPGGQSDLLHATGTATLTGGTVSVVKAGGSYAIGSRYTILTADAGVSGAFDGFTQNLPFLNLALTYDPSNVYLDVTRNAVAFCDVAAARNQCAAGRGAESLGVGNALYDAIASLPDTAAVRQAFNTLSGEIHASTRSVLIDESHYLRAAVIGRTRQAGTGAGGTAPQFAALAQMSDQAQRPQDGTAITAWTQAFGAWGHVGDDGNAAGLDRTTGGFFIGADTTIDGTWTVGLATGYSRTTLDVDGRASHASIDSYHLALYGGARFGALGLRLGAAHTWHSIDTSRGIAFPGFADSAKADYDARTTQLFGEAGYALALGNAAVEPFASLAWVHLDTDRFGEAGGPAALRARGGSDSNLFTTLGVRAAAQVWNDDSKTLTVRGTLGWRHAFGDVTPAARLAFAGGASFGVEGVPIARDAAVIEAGFDLEIGKSLTIGAVYAGVVSGDAQDHSIKGNLAYRF</sequence>
<dbReference type="PANTHER" id="PTHR35037">
    <property type="entry name" value="C-TERMINAL REGION OF AIDA-LIKE PROTEIN"/>
    <property type="match status" value="1"/>
</dbReference>
<reference evidence="4 5" key="1">
    <citation type="submission" date="2019-06" db="EMBL/GenBank/DDBJ databases">
        <title>New taxonomy in bacterial strain CC-CFT640, isolated from vineyard.</title>
        <authorList>
            <person name="Lin S.-Y."/>
            <person name="Tsai C.-F."/>
            <person name="Young C.-C."/>
        </authorList>
    </citation>
    <scope>NUCLEOTIDE SEQUENCE [LARGE SCALE GENOMIC DNA]</scope>
    <source>
        <strain evidence="4 5">CC-CFT640</strain>
    </source>
</reference>
<dbReference type="InterPro" id="IPR051551">
    <property type="entry name" value="Autotransporter_adhesion"/>
</dbReference>
<evidence type="ECO:0000313" key="5">
    <source>
        <dbReference type="Proteomes" id="UP000321638"/>
    </source>
</evidence>
<feature type="signal peptide" evidence="2">
    <location>
        <begin position="1"/>
        <end position="41"/>
    </location>
</feature>
<dbReference type="Gene3D" id="2.40.128.130">
    <property type="entry name" value="Autotransporter beta-domain"/>
    <property type="match status" value="1"/>
</dbReference>
<dbReference type="SUPFAM" id="SSF51126">
    <property type="entry name" value="Pectin lyase-like"/>
    <property type="match status" value="3"/>
</dbReference>
<gene>
    <name evidence="4" type="ORF">FHP25_19940</name>
</gene>
<dbReference type="PROSITE" id="PS51208">
    <property type="entry name" value="AUTOTRANSPORTER"/>
    <property type="match status" value="1"/>
</dbReference>
<evidence type="ECO:0000259" key="3">
    <source>
        <dbReference type="PROSITE" id="PS51208"/>
    </source>
</evidence>
<keyword evidence="1 2" id="KW-0732">Signal</keyword>
<proteinExistence type="predicted"/>
<dbReference type="PROSITE" id="PS51257">
    <property type="entry name" value="PROKAR_LIPOPROTEIN"/>
    <property type="match status" value="1"/>
</dbReference>
<evidence type="ECO:0000256" key="1">
    <source>
        <dbReference type="ARBA" id="ARBA00022729"/>
    </source>
</evidence>
<name>A0A5C8PK93_9HYPH</name>
<dbReference type="InterPro" id="IPR013425">
    <property type="entry name" value="Autotrns_rpt"/>
</dbReference>
<dbReference type="SMART" id="SM00869">
    <property type="entry name" value="Autotransporter"/>
    <property type="match status" value="1"/>
</dbReference>
<comment type="caution">
    <text evidence="4">The sequence shown here is derived from an EMBL/GenBank/DDBJ whole genome shotgun (WGS) entry which is preliminary data.</text>
</comment>
<dbReference type="InterPro" id="IPR036709">
    <property type="entry name" value="Autotransporte_beta_dom_sf"/>
</dbReference>
<evidence type="ECO:0000256" key="2">
    <source>
        <dbReference type="SAM" id="SignalP"/>
    </source>
</evidence>
<feature type="domain" description="Autotransporter" evidence="3">
    <location>
        <begin position="1020"/>
        <end position="1297"/>
    </location>
</feature>
<evidence type="ECO:0000313" key="4">
    <source>
        <dbReference type="EMBL" id="TXL73683.1"/>
    </source>
</evidence>
<protein>
    <submittedName>
        <fullName evidence="4">Autotransporter domain-containing protein</fullName>
    </submittedName>
</protein>
<dbReference type="OrthoDB" id="9804931at2"/>
<dbReference type="Proteomes" id="UP000321638">
    <property type="component" value="Unassembled WGS sequence"/>
</dbReference>
<dbReference type="PANTHER" id="PTHR35037:SF3">
    <property type="entry name" value="C-TERMINAL REGION OF AIDA-LIKE PROTEIN"/>
    <property type="match status" value="1"/>
</dbReference>
<dbReference type="EMBL" id="VDUZ01000023">
    <property type="protein sequence ID" value="TXL73683.1"/>
    <property type="molecule type" value="Genomic_DNA"/>
</dbReference>
<dbReference type="SUPFAM" id="SSF103515">
    <property type="entry name" value="Autotransporter"/>
    <property type="match status" value="1"/>
</dbReference>
<dbReference type="InterPro" id="IPR012332">
    <property type="entry name" value="Autotransporter_pectin_lyase_C"/>
</dbReference>
<dbReference type="InterPro" id="IPR005546">
    <property type="entry name" value="Autotransporte_beta"/>
</dbReference>
<dbReference type="InterPro" id="IPR011050">
    <property type="entry name" value="Pectin_lyase_fold/virulence"/>
</dbReference>
<dbReference type="RefSeq" id="WP_147848727.1">
    <property type="nucleotide sequence ID" value="NZ_VDUZ01000023.1"/>
</dbReference>
<dbReference type="Pfam" id="PF03797">
    <property type="entry name" value="Autotransporter"/>
    <property type="match status" value="1"/>
</dbReference>
<organism evidence="4 5">
    <name type="scientific">Vineibacter terrae</name>
    <dbReference type="NCBI Taxonomy" id="2586908"/>
    <lineage>
        <taxon>Bacteria</taxon>
        <taxon>Pseudomonadati</taxon>
        <taxon>Pseudomonadota</taxon>
        <taxon>Alphaproteobacteria</taxon>
        <taxon>Hyphomicrobiales</taxon>
        <taxon>Vineibacter</taxon>
    </lineage>
</organism>
<keyword evidence="5" id="KW-1185">Reference proteome</keyword>
<dbReference type="GO" id="GO:0019867">
    <property type="term" value="C:outer membrane"/>
    <property type="evidence" value="ECO:0007669"/>
    <property type="project" value="InterPro"/>
</dbReference>
<dbReference type="Gene3D" id="2.160.20.20">
    <property type="match status" value="3"/>
</dbReference>